<gene>
    <name evidence="1" type="ORF">M5G17_16155</name>
</gene>
<proteinExistence type="predicted"/>
<evidence type="ECO:0000313" key="2">
    <source>
        <dbReference type="Proteomes" id="UP001148184"/>
    </source>
</evidence>
<dbReference type="Proteomes" id="UP001148184">
    <property type="component" value="Unassembled WGS sequence"/>
</dbReference>
<accession>A0ABT5PAA6</accession>
<dbReference type="RefSeq" id="WP_273893916.1">
    <property type="nucleotide sequence ID" value="NZ_JAMDGP010000001.1"/>
</dbReference>
<dbReference type="EMBL" id="JAMDGZ010000034">
    <property type="protein sequence ID" value="MDD1015203.1"/>
    <property type="molecule type" value="Genomic_DNA"/>
</dbReference>
<reference evidence="1 2" key="1">
    <citation type="submission" date="2022-05" db="EMBL/GenBank/DDBJ databases">
        <title>Novel Pseudomonas spp. Isolated from a Rainbow Trout Aquaculture Facility.</title>
        <authorList>
            <person name="Testerman T."/>
            <person name="Graf J."/>
        </authorList>
    </citation>
    <scope>NUCLEOTIDE SEQUENCE [LARGE SCALE GENOMIC DNA]</scope>
    <source>
        <strain evidence="1 2">ID1025</strain>
    </source>
</reference>
<comment type="caution">
    <text evidence="1">The sequence shown here is derived from an EMBL/GenBank/DDBJ whole genome shotgun (WGS) entry which is preliminary data.</text>
</comment>
<sequence>MFKLHQIWKRSDETTAIVYYCFEDLSNGKFCVQHADFFRSPSDELKLRSDQRTIELFIEQSPRDRCHWAESIRLAIELHDADFANFNTTNSHQET</sequence>
<evidence type="ECO:0000313" key="1">
    <source>
        <dbReference type="EMBL" id="MDD1015203.1"/>
    </source>
</evidence>
<keyword evidence="2" id="KW-1185">Reference proteome</keyword>
<organism evidence="1 2">
    <name type="scientific">Pseudomonas rubra</name>
    <dbReference type="NCBI Taxonomy" id="2942627"/>
    <lineage>
        <taxon>Bacteria</taxon>
        <taxon>Pseudomonadati</taxon>
        <taxon>Pseudomonadota</taxon>
        <taxon>Gammaproteobacteria</taxon>
        <taxon>Pseudomonadales</taxon>
        <taxon>Pseudomonadaceae</taxon>
        <taxon>Pseudomonas</taxon>
    </lineage>
</organism>
<name>A0ABT5PAA6_9PSED</name>
<protein>
    <recommendedName>
        <fullName evidence="3">PH domain-containing protein</fullName>
    </recommendedName>
</protein>
<evidence type="ECO:0008006" key="3">
    <source>
        <dbReference type="Google" id="ProtNLM"/>
    </source>
</evidence>